<protein>
    <recommendedName>
        <fullName evidence="4">Major facilitator superfamily (MFS) profile domain-containing protein</fullName>
    </recommendedName>
</protein>
<keyword evidence="1" id="KW-1133">Transmembrane helix</keyword>
<gene>
    <name evidence="2" type="ORF">C8J48_2678</name>
</gene>
<accession>A0A2T4ZDS5</accession>
<evidence type="ECO:0000313" key="2">
    <source>
        <dbReference type="EMBL" id="PTM60039.1"/>
    </source>
</evidence>
<dbReference type="Pfam" id="PF19382">
    <property type="entry name" value="DUF5957"/>
    <property type="match status" value="1"/>
</dbReference>
<dbReference type="EMBL" id="PZZP01000001">
    <property type="protein sequence ID" value="PTM60039.1"/>
    <property type="molecule type" value="Genomic_DNA"/>
</dbReference>
<proteinExistence type="predicted"/>
<comment type="caution">
    <text evidence="2">The sequence shown here is derived from an EMBL/GenBank/DDBJ whole genome shotgun (WGS) entry which is preliminary data.</text>
</comment>
<evidence type="ECO:0000256" key="1">
    <source>
        <dbReference type="SAM" id="Phobius"/>
    </source>
</evidence>
<reference evidence="2 3" key="1">
    <citation type="submission" date="2018-04" db="EMBL/GenBank/DDBJ databases">
        <title>Genomic Encyclopedia of Archaeal and Bacterial Type Strains, Phase II (KMG-II): from individual species to whole genera.</title>
        <authorList>
            <person name="Goeker M."/>
        </authorList>
    </citation>
    <scope>NUCLEOTIDE SEQUENCE [LARGE SCALE GENOMIC DNA]</scope>
    <source>
        <strain evidence="2 3">DSM 45169</strain>
    </source>
</reference>
<dbReference type="Proteomes" id="UP000241639">
    <property type="component" value="Unassembled WGS sequence"/>
</dbReference>
<evidence type="ECO:0000313" key="3">
    <source>
        <dbReference type="Proteomes" id="UP000241639"/>
    </source>
</evidence>
<keyword evidence="3" id="KW-1185">Reference proteome</keyword>
<dbReference type="AlphaFoldDB" id="A0A2T4ZDS5"/>
<feature type="transmembrane region" description="Helical" evidence="1">
    <location>
        <begin position="45"/>
        <end position="65"/>
    </location>
</feature>
<dbReference type="RefSeq" id="WP_107727471.1">
    <property type="nucleotide sequence ID" value="NZ_PZZP01000001.1"/>
</dbReference>
<sequence>MKKAIVIALGLIGGLIGGFIAGIVLSEMIAMIGLQLFDRPIWLRWLRFLPFISALVGAVAVPVVLRRI</sequence>
<feature type="transmembrane region" description="Helical" evidence="1">
    <location>
        <begin position="5"/>
        <end position="25"/>
    </location>
</feature>
<keyword evidence="1" id="KW-0812">Transmembrane</keyword>
<dbReference type="InterPro" id="IPR046001">
    <property type="entry name" value="DUF5957"/>
</dbReference>
<evidence type="ECO:0008006" key="4">
    <source>
        <dbReference type="Google" id="ProtNLM"/>
    </source>
</evidence>
<keyword evidence="1" id="KW-0472">Membrane</keyword>
<name>A0A2T4ZDS5_9BACL</name>
<organism evidence="2 3">
    <name type="scientific">Desmospora activa DSM 45169</name>
    <dbReference type="NCBI Taxonomy" id="1121389"/>
    <lineage>
        <taxon>Bacteria</taxon>
        <taxon>Bacillati</taxon>
        <taxon>Bacillota</taxon>
        <taxon>Bacilli</taxon>
        <taxon>Bacillales</taxon>
        <taxon>Thermoactinomycetaceae</taxon>
        <taxon>Desmospora</taxon>
    </lineage>
</organism>